<evidence type="ECO:0000256" key="1">
    <source>
        <dbReference type="ARBA" id="ARBA00022614"/>
    </source>
</evidence>
<dbReference type="SMART" id="SM00365">
    <property type="entry name" value="LRR_SD22"/>
    <property type="match status" value="6"/>
</dbReference>
<dbReference type="InterPro" id="IPR032675">
    <property type="entry name" value="LRR_dom_sf"/>
</dbReference>
<keyword evidence="6" id="KW-1185">Reference proteome</keyword>
<accession>T1IKC9</accession>
<dbReference type="InterPro" id="IPR003591">
    <property type="entry name" value="Leu-rich_rpt_typical-subtyp"/>
</dbReference>
<dbReference type="SUPFAM" id="SSF52058">
    <property type="entry name" value="L domain-like"/>
    <property type="match status" value="1"/>
</dbReference>
<dbReference type="PROSITE" id="PS51450">
    <property type="entry name" value="LRR"/>
    <property type="match status" value="6"/>
</dbReference>
<feature type="transmembrane region" description="Helical" evidence="4">
    <location>
        <begin position="21"/>
        <end position="42"/>
    </location>
</feature>
<name>T1IKC9_STRMM</name>
<keyword evidence="4" id="KW-0812">Transmembrane</keyword>
<protein>
    <recommendedName>
        <fullName evidence="7">LRRCT domain-containing protein</fullName>
    </recommendedName>
</protein>
<evidence type="ECO:0000313" key="5">
    <source>
        <dbReference type="EnsemblMetazoa" id="SMAR001376-PA"/>
    </source>
</evidence>
<dbReference type="SMART" id="SM00364">
    <property type="entry name" value="LRR_BAC"/>
    <property type="match status" value="5"/>
</dbReference>
<proteinExistence type="predicted"/>
<keyword evidence="4" id="KW-1133">Transmembrane helix</keyword>
<dbReference type="PANTHER" id="PTHR24373">
    <property type="entry name" value="SLIT RELATED LEUCINE-RICH REPEAT NEURONAL PROTEIN"/>
    <property type="match status" value="1"/>
</dbReference>
<keyword evidence="4" id="KW-0472">Membrane</keyword>
<dbReference type="EMBL" id="JH430488">
    <property type="status" value="NOT_ANNOTATED_CDS"/>
    <property type="molecule type" value="Genomic_DNA"/>
</dbReference>
<dbReference type="STRING" id="126957.T1IKC9"/>
<dbReference type="OMA" id="TNIHEIH"/>
<sequence length="476" mass="53035">MPCQLPCQSGRVRTCLHRSDMHSLISILYVFTLLSTVVAHTICPSLPPCRCKREWSRPHITCTSIRNTVTLSALIPHARSESPWVTIVNSNISTLRPNAFGSLNVDKLEINASNVTNITKDAFLGLEDLRGLHLTDNMLNAVPAISLRPLINLEVLSLTGNRIVSITTEDVAPLVNLRYLSLSENVIEDIETGSFPVSLLQLGLDANRLETLNGALSDLVKLELLLLANNSFRTLNAHEFESLSALDTLNLADNVLEDVAGAFEGLPKLKFLFLTRNHIRSVEGVFNYVPSLNELNLRGNKLRRLKNLGNLPALKTLDLSDNQMEFIFVDAFENTPNVITLNLSSNLLEEFPDTALVPLNSLVTLDLSRNKLPSIDVTQLWLPTLKHLYLSGNMITTLPDNLFESFESLQELDVTHNLLTTLDMFHVLPLKKLHLHGNPFRCDLSTNQVLDNMSGRLDYRPLCTNGVLPTSQEKIN</sequence>
<dbReference type="PhylomeDB" id="T1IKC9"/>
<dbReference type="InterPro" id="IPR050328">
    <property type="entry name" value="Dev_Immune_Receptor"/>
</dbReference>
<keyword evidence="1" id="KW-0433">Leucine-rich repeat</keyword>
<dbReference type="SMART" id="SM00369">
    <property type="entry name" value="LRR_TYP"/>
    <property type="match status" value="12"/>
</dbReference>
<dbReference type="PRINTS" id="PR00019">
    <property type="entry name" value="LEURICHRPT"/>
</dbReference>
<dbReference type="Gene3D" id="3.80.10.10">
    <property type="entry name" value="Ribonuclease Inhibitor"/>
    <property type="match status" value="2"/>
</dbReference>
<keyword evidence="2" id="KW-0732">Signal</keyword>
<evidence type="ECO:0000313" key="6">
    <source>
        <dbReference type="Proteomes" id="UP000014500"/>
    </source>
</evidence>
<dbReference type="HOGENOM" id="CLU_000288_18_6_1"/>
<dbReference type="Pfam" id="PF13855">
    <property type="entry name" value="LRR_8"/>
    <property type="match status" value="4"/>
</dbReference>
<keyword evidence="3" id="KW-0677">Repeat</keyword>
<dbReference type="InterPro" id="IPR001611">
    <property type="entry name" value="Leu-rich_rpt"/>
</dbReference>
<reference evidence="5" key="2">
    <citation type="submission" date="2015-02" db="UniProtKB">
        <authorList>
            <consortium name="EnsemblMetazoa"/>
        </authorList>
    </citation>
    <scope>IDENTIFICATION</scope>
</reference>
<dbReference type="AlphaFoldDB" id="T1IKC9"/>
<evidence type="ECO:0000256" key="2">
    <source>
        <dbReference type="ARBA" id="ARBA00022729"/>
    </source>
</evidence>
<dbReference type="Proteomes" id="UP000014500">
    <property type="component" value="Unassembled WGS sequence"/>
</dbReference>
<evidence type="ECO:0008006" key="7">
    <source>
        <dbReference type="Google" id="ProtNLM"/>
    </source>
</evidence>
<dbReference type="FunFam" id="3.80.10.10:FF:001164">
    <property type="entry name" value="GH01279p"/>
    <property type="match status" value="1"/>
</dbReference>
<evidence type="ECO:0000256" key="3">
    <source>
        <dbReference type="ARBA" id="ARBA00022737"/>
    </source>
</evidence>
<dbReference type="PANTHER" id="PTHR24373:SF275">
    <property type="entry name" value="TIR DOMAIN-CONTAINING PROTEIN"/>
    <property type="match status" value="1"/>
</dbReference>
<dbReference type="eggNOG" id="KOG4194">
    <property type="taxonomic scope" value="Eukaryota"/>
</dbReference>
<dbReference type="EnsemblMetazoa" id="SMAR001376-RA">
    <property type="protein sequence ID" value="SMAR001376-PA"/>
    <property type="gene ID" value="SMAR001376"/>
</dbReference>
<evidence type="ECO:0000256" key="4">
    <source>
        <dbReference type="SAM" id="Phobius"/>
    </source>
</evidence>
<organism evidence="5 6">
    <name type="scientific">Strigamia maritima</name>
    <name type="common">European centipede</name>
    <name type="synonym">Geophilus maritimus</name>
    <dbReference type="NCBI Taxonomy" id="126957"/>
    <lineage>
        <taxon>Eukaryota</taxon>
        <taxon>Metazoa</taxon>
        <taxon>Ecdysozoa</taxon>
        <taxon>Arthropoda</taxon>
        <taxon>Myriapoda</taxon>
        <taxon>Chilopoda</taxon>
        <taxon>Pleurostigmophora</taxon>
        <taxon>Geophilomorpha</taxon>
        <taxon>Linotaeniidae</taxon>
        <taxon>Strigamia</taxon>
    </lineage>
</organism>
<reference evidence="6" key="1">
    <citation type="submission" date="2011-05" db="EMBL/GenBank/DDBJ databases">
        <authorList>
            <person name="Richards S.R."/>
            <person name="Qu J."/>
            <person name="Jiang H."/>
            <person name="Jhangiani S.N."/>
            <person name="Agravi P."/>
            <person name="Goodspeed R."/>
            <person name="Gross S."/>
            <person name="Mandapat C."/>
            <person name="Jackson L."/>
            <person name="Mathew T."/>
            <person name="Pu L."/>
            <person name="Thornton R."/>
            <person name="Saada N."/>
            <person name="Wilczek-Boney K.B."/>
            <person name="Lee S."/>
            <person name="Kovar C."/>
            <person name="Wu Y."/>
            <person name="Scherer S.E."/>
            <person name="Worley K.C."/>
            <person name="Muzny D.M."/>
            <person name="Gibbs R."/>
        </authorList>
    </citation>
    <scope>NUCLEOTIDE SEQUENCE</scope>
    <source>
        <strain evidence="6">Brora</strain>
    </source>
</reference>